<feature type="transmembrane region" description="Helical" evidence="12">
    <location>
        <begin position="197"/>
        <end position="217"/>
    </location>
</feature>
<evidence type="ECO:0000256" key="10">
    <source>
        <dbReference type="ARBA" id="ARBA00048473"/>
    </source>
</evidence>
<comment type="similarity">
    <text evidence="2">Belongs to the cystinosin family.</text>
</comment>
<evidence type="ECO:0000256" key="12">
    <source>
        <dbReference type="SAM" id="Phobius"/>
    </source>
</evidence>
<feature type="transmembrane region" description="Helical" evidence="12">
    <location>
        <begin position="229"/>
        <end position="248"/>
    </location>
</feature>
<dbReference type="STRING" id="6293.A0A1I8EY02"/>
<feature type="transmembrane region" description="Helical" evidence="12">
    <location>
        <begin position="286"/>
        <end position="309"/>
    </location>
</feature>
<keyword evidence="5" id="KW-0677">Repeat</keyword>
<keyword evidence="4 12" id="KW-0812">Transmembrane</keyword>
<organism evidence="13">
    <name type="scientific">Wuchereria bancrofti</name>
    <dbReference type="NCBI Taxonomy" id="6293"/>
    <lineage>
        <taxon>Eukaryota</taxon>
        <taxon>Metazoa</taxon>
        <taxon>Ecdysozoa</taxon>
        <taxon>Nematoda</taxon>
        <taxon>Chromadorea</taxon>
        <taxon>Rhabditida</taxon>
        <taxon>Spirurina</taxon>
        <taxon>Spiruromorpha</taxon>
        <taxon>Filarioidea</taxon>
        <taxon>Onchocercidae</taxon>
        <taxon>Wuchereria</taxon>
    </lineage>
</organism>
<feature type="transmembrane region" description="Helical" evidence="12">
    <location>
        <begin position="113"/>
        <end position="134"/>
    </location>
</feature>
<reference evidence="13" key="1">
    <citation type="submission" date="2016-11" db="UniProtKB">
        <authorList>
            <consortium name="WormBaseParasite"/>
        </authorList>
    </citation>
    <scope>IDENTIFICATION</scope>
    <source>
        <strain evidence="13">pt0022</strain>
    </source>
</reference>
<dbReference type="Gene3D" id="1.20.1280.290">
    <property type="match status" value="2"/>
</dbReference>
<comment type="catalytic activity">
    <reaction evidence="10">
        <text>L-cystine(out) + H(+)(out) = L-cystine(in) + H(+)(in)</text>
        <dbReference type="Rhea" id="RHEA:66172"/>
        <dbReference type="ChEBI" id="CHEBI:15378"/>
        <dbReference type="ChEBI" id="CHEBI:35491"/>
    </reaction>
    <physiologicalReaction direction="left-to-right" evidence="10">
        <dbReference type="Rhea" id="RHEA:66173"/>
    </physiologicalReaction>
</comment>
<keyword evidence="7 12" id="KW-1133">Transmembrane helix</keyword>
<dbReference type="InterPro" id="IPR006603">
    <property type="entry name" value="PQ-loop_rpt"/>
</dbReference>
<dbReference type="SMART" id="SM00679">
    <property type="entry name" value="CTNS"/>
    <property type="match status" value="2"/>
</dbReference>
<evidence type="ECO:0000256" key="6">
    <source>
        <dbReference type="ARBA" id="ARBA00022847"/>
    </source>
</evidence>
<accession>A0A1I8EY02</accession>
<evidence type="ECO:0000256" key="2">
    <source>
        <dbReference type="ARBA" id="ARBA00006855"/>
    </source>
</evidence>
<evidence type="ECO:0000256" key="11">
    <source>
        <dbReference type="ARBA" id="ARBA00074957"/>
    </source>
</evidence>
<evidence type="ECO:0000256" key="9">
    <source>
        <dbReference type="ARBA" id="ARBA00023228"/>
    </source>
</evidence>
<keyword evidence="9" id="KW-0458">Lysosome</keyword>
<proteinExistence type="inferred from homology"/>
<dbReference type="GO" id="GO:0015293">
    <property type="term" value="F:symporter activity"/>
    <property type="evidence" value="ECO:0007669"/>
    <property type="project" value="UniProtKB-KW"/>
</dbReference>
<comment type="subcellular location">
    <subcellularLocation>
        <location evidence="1">Lysosome membrane</location>
        <topology evidence="1">Multi-pass membrane protein</topology>
    </subcellularLocation>
</comment>
<dbReference type="InterPro" id="IPR005282">
    <property type="entry name" value="LC_transporter"/>
</dbReference>
<protein>
    <recommendedName>
        <fullName evidence="11">Cystinosin homolog</fullName>
    </recommendedName>
</protein>
<name>A0A1I8EY02_WUCBA</name>
<feature type="transmembrane region" description="Helical" evidence="12">
    <location>
        <begin position="254"/>
        <end position="274"/>
    </location>
</feature>
<keyword evidence="6" id="KW-0769">Symport</keyword>
<evidence type="ECO:0000313" key="13">
    <source>
        <dbReference type="WBParaSite" id="maker-PairedContig_665-snap-gene-3.31-mRNA-1"/>
    </source>
</evidence>
<evidence type="ECO:0000256" key="1">
    <source>
        <dbReference type="ARBA" id="ARBA00004155"/>
    </source>
</evidence>
<dbReference type="Pfam" id="PF04193">
    <property type="entry name" value="PQ-loop"/>
    <property type="match status" value="2"/>
</dbReference>
<keyword evidence="8 12" id="KW-0472">Membrane</keyword>
<dbReference type="AlphaFoldDB" id="A0A1I8EY02"/>
<dbReference type="FunFam" id="1.20.1280.290:FF:000018">
    <property type="entry name" value="Cystinosin homolog"/>
    <property type="match status" value="1"/>
</dbReference>
<feature type="transmembrane region" description="Helical" evidence="12">
    <location>
        <begin position="329"/>
        <end position="348"/>
    </location>
</feature>
<dbReference type="GO" id="GO:0015184">
    <property type="term" value="F:L-cystine transmembrane transporter activity"/>
    <property type="evidence" value="ECO:0007669"/>
    <property type="project" value="TreeGrafter"/>
</dbReference>
<dbReference type="PANTHER" id="PTHR13131">
    <property type="entry name" value="CYSTINOSIN"/>
    <property type="match status" value="1"/>
</dbReference>
<dbReference type="GO" id="GO:0005765">
    <property type="term" value="C:lysosomal membrane"/>
    <property type="evidence" value="ECO:0007669"/>
    <property type="project" value="UniProtKB-SubCell"/>
</dbReference>
<evidence type="ECO:0000256" key="7">
    <source>
        <dbReference type="ARBA" id="ARBA00022989"/>
    </source>
</evidence>
<evidence type="ECO:0000256" key="5">
    <source>
        <dbReference type="ARBA" id="ARBA00022737"/>
    </source>
</evidence>
<dbReference type="NCBIfam" id="TIGR00951">
    <property type="entry name" value="2A43"/>
    <property type="match status" value="1"/>
</dbReference>
<evidence type="ECO:0000256" key="4">
    <source>
        <dbReference type="ARBA" id="ARBA00022692"/>
    </source>
</evidence>
<keyword evidence="3" id="KW-0813">Transport</keyword>
<dbReference type="FunFam" id="1.20.1280.290:FF:000016">
    <property type="entry name" value="Cystinosin homolog"/>
    <property type="match status" value="1"/>
</dbReference>
<dbReference type="PANTHER" id="PTHR13131:SF5">
    <property type="entry name" value="CYSTINOSIN"/>
    <property type="match status" value="1"/>
</dbReference>
<evidence type="ECO:0000256" key="3">
    <source>
        <dbReference type="ARBA" id="ARBA00022448"/>
    </source>
</evidence>
<evidence type="ECO:0000256" key="8">
    <source>
        <dbReference type="ARBA" id="ARBA00023136"/>
    </source>
</evidence>
<sequence length="411" mass="46645">MIRITTGISIHVQPQEITLTVDEDKTVRFYTTDNLPSAVHITLMRSDSFDGTPHIFQLDNQTRSANVVITGIQITSHSVLEIEKCNSTNSVDKCPFNDLESAFVRVKVVHSRLLSISIIITGWIYFFAWSISFYPQIILNFTRKSVVGLNFDFLLLNIIGFTCYTSYNVLMYFDTYIQELYEHNYPHSLIPVLLNDVVFATHALFACLITALQCFLYERGNQRISYTCWSIATLFGLIAGVTLILTAFEIMNPLQYIMCLSYIKMAVTVCKYFPQAFMNFRRRSTIGWSIGNVLLDFLGGLMDITQMILQGANTDDWSIFYGNPVKLGLGLVSMIFDIIFMVQHYCLYRDPGEGVTLSTSAESTMNDSDQSDINVLPEVVNVNDEQYIPKKKIDAVVSLIGDFIVLRCCIE</sequence>
<dbReference type="WBParaSite" id="maker-PairedContig_665-snap-gene-3.31-mRNA-1">
    <property type="protein sequence ID" value="maker-PairedContig_665-snap-gene-3.31-mRNA-1"/>
    <property type="gene ID" value="maker-PairedContig_665-snap-gene-3.31"/>
</dbReference>
<feature type="transmembrane region" description="Helical" evidence="12">
    <location>
        <begin position="146"/>
        <end position="167"/>
    </location>
</feature>